<reference evidence="1" key="1">
    <citation type="submission" date="2020-11" db="EMBL/GenBank/DDBJ databases">
        <authorList>
            <consortium name="DOE Joint Genome Institute"/>
            <person name="Ahrendt S."/>
            <person name="Riley R."/>
            <person name="Andreopoulos W."/>
            <person name="Labutti K."/>
            <person name="Pangilinan J."/>
            <person name="Ruiz-Duenas F.J."/>
            <person name="Barrasa J.M."/>
            <person name="Sanchez-Garcia M."/>
            <person name="Camarero S."/>
            <person name="Miyauchi S."/>
            <person name="Serrano A."/>
            <person name="Linde D."/>
            <person name="Babiker R."/>
            <person name="Drula E."/>
            <person name="Ayuso-Fernandez I."/>
            <person name="Pacheco R."/>
            <person name="Padilla G."/>
            <person name="Ferreira P."/>
            <person name="Barriuso J."/>
            <person name="Kellner H."/>
            <person name="Castanera R."/>
            <person name="Alfaro M."/>
            <person name="Ramirez L."/>
            <person name="Pisabarro A.G."/>
            <person name="Kuo A."/>
            <person name="Tritt A."/>
            <person name="Lipzen A."/>
            <person name="He G."/>
            <person name="Yan M."/>
            <person name="Ng V."/>
            <person name="Cullen D."/>
            <person name="Martin F."/>
            <person name="Rosso M.-N."/>
            <person name="Henrissat B."/>
            <person name="Hibbett D."/>
            <person name="Martinez A.T."/>
            <person name="Grigoriev I.V."/>
        </authorList>
    </citation>
    <scope>NUCLEOTIDE SEQUENCE</scope>
    <source>
        <strain evidence="1">ATCC 90797</strain>
    </source>
</reference>
<dbReference type="AlphaFoldDB" id="A0A9P6DDQ9"/>
<dbReference type="Proteomes" id="UP000807025">
    <property type="component" value="Unassembled WGS sequence"/>
</dbReference>
<sequence>MPSNLRQILEYITSELDARILGDLCNCQPVIQLPESHPSAMIPPAAVLLEYPVAYAPPPEPASFTFLGGIGLDVYEVILISSSSESRQHTLLKFSCPHGLDEGLSPEVVKESSAGYFP</sequence>
<name>A0A9P6DDQ9_PLEER</name>
<dbReference type="EMBL" id="MU154589">
    <property type="protein sequence ID" value="KAF9493179.1"/>
    <property type="molecule type" value="Genomic_DNA"/>
</dbReference>
<accession>A0A9P6DDQ9</accession>
<evidence type="ECO:0000313" key="1">
    <source>
        <dbReference type="EMBL" id="KAF9493179.1"/>
    </source>
</evidence>
<proteinExistence type="predicted"/>
<comment type="caution">
    <text evidence="1">The sequence shown here is derived from an EMBL/GenBank/DDBJ whole genome shotgun (WGS) entry which is preliminary data.</text>
</comment>
<gene>
    <name evidence="1" type="ORF">BDN71DRAFT_1591201</name>
</gene>
<evidence type="ECO:0000313" key="2">
    <source>
        <dbReference type="Proteomes" id="UP000807025"/>
    </source>
</evidence>
<organism evidence="1 2">
    <name type="scientific">Pleurotus eryngii</name>
    <name type="common">Boletus of the steppes</name>
    <dbReference type="NCBI Taxonomy" id="5323"/>
    <lineage>
        <taxon>Eukaryota</taxon>
        <taxon>Fungi</taxon>
        <taxon>Dikarya</taxon>
        <taxon>Basidiomycota</taxon>
        <taxon>Agaricomycotina</taxon>
        <taxon>Agaricomycetes</taxon>
        <taxon>Agaricomycetidae</taxon>
        <taxon>Agaricales</taxon>
        <taxon>Pleurotineae</taxon>
        <taxon>Pleurotaceae</taxon>
        <taxon>Pleurotus</taxon>
    </lineage>
</organism>
<protein>
    <submittedName>
        <fullName evidence="1">Uncharacterized protein</fullName>
    </submittedName>
</protein>
<dbReference type="OrthoDB" id="3267419at2759"/>
<keyword evidence="2" id="KW-1185">Reference proteome</keyword>